<feature type="compositionally biased region" description="Polar residues" evidence="1">
    <location>
        <begin position="563"/>
        <end position="573"/>
    </location>
</feature>
<dbReference type="PANTHER" id="PTHR47212">
    <property type="entry name" value="ADHESIN-LIKE PROTEIN, PUTATIVE (DUF3741)-RELATED"/>
    <property type="match status" value="1"/>
</dbReference>
<dbReference type="Pfam" id="PF14309">
    <property type="entry name" value="DUF4378"/>
    <property type="match status" value="1"/>
</dbReference>
<dbReference type="InterPro" id="IPR025486">
    <property type="entry name" value="DUF4378"/>
</dbReference>
<dbReference type="InterPro" id="IPR022212">
    <property type="entry name" value="DUF3741"/>
</dbReference>
<dbReference type="Pfam" id="PF12552">
    <property type="entry name" value="DUF3741"/>
    <property type="match status" value="1"/>
</dbReference>
<feature type="compositionally biased region" description="Low complexity" evidence="1">
    <location>
        <begin position="375"/>
        <end position="387"/>
    </location>
</feature>
<dbReference type="GeneID" id="103722359"/>
<evidence type="ECO:0000259" key="2">
    <source>
        <dbReference type="Pfam" id="PF12552"/>
    </source>
</evidence>
<dbReference type="OrthoDB" id="770239at2759"/>
<keyword evidence="4" id="KW-1185">Reference proteome</keyword>
<feature type="compositionally biased region" description="Polar residues" evidence="1">
    <location>
        <begin position="342"/>
        <end position="358"/>
    </location>
</feature>
<feature type="region of interest" description="Disordered" evidence="1">
    <location>
        <begin position="454"/>
        <end position="482"/>
    </location>
</feature>
<evidence type="ECO:0000313" key="4">
    <source>
        <dbReference type="Proteomes" id="UP000228380"/>
    </source>
</evidence>
<organism evidence="4 5">
    <name type="scientific">Phoenix dactylifera</name>
    <name type="common">Date palm</name>
    <dbReference type="NCBI Taxonomy" id="42345"/>
    <lineage>
        <taxon>Eukaryota</taxon>
        <taxon>Viridiplantae</taxon>
        <taxon>Streptophyta</taxon>
        <taxon>Embryophyta</taxon>
        <taxon>Tracheophyta</taxon>
        <taxon>Spermatophyta</taxon>
        <taxon>Magnoliopsida</taxon>
        <taxon>Liliopsida</taxon>
        <taxon>Arecaceae</taxon>
        <taxon>Coryphoideae</taxon>
        <taxon>Phoeniceae</taxon>
        <taxon>Phoenix</taxon>
    </lineage>
</organism>
<dbReference type="AlphaFoldDB" id="A0A8B8JCJ5"/>
<protein>
    <submittedName>
        <fullName evidence="5">Uncharacterized protein LOC103722359 isoform X1</fullName>
    </submittedName>
</protein>
<evidence type="ECO:0000313" key="5">
    <source>
        <dbReference type="RefSeq" id="XP_026666301.2"/>
    </source>
</evidence>
<proteinExistence type="predicted"/>
<evidence type="ECO:0000256" key="1">
    <source>
        <dbReference type="SAM" id="MobiDB-lite"/>
    </source>
</evidence>
<feature type="domain" description="DUF4378" evidence="3">
    <location>
        <begin position="769"/>
        <end position="915"/>
    </location>
</feature>
<name>A0A8B8JCJ5_PHODC</name>
<dbReference type="Proteomes" id="UP000228380">
    <property type="component" value="Chromosome 5"/>
</dbReference>
<gene>
    <name evidence="5" type="primary">LOC103722359</name>
</gene>
<feature type="compositionally biased region" description="Basic residues" evidence="1">
    <location>
        <begin position="327"/>
        <end position="337"/>
    </location>
</feature>
<evidence type="ECO:0000259" key="3">
    <source>
        <dbReference type="Pfam" id="PF14309"/>
    </source>
</evidence>
<feature type="region of interest" description="Disordered" evidence="1">
    <location>
        <begin position="549"/>
        <end position="608"/>
    </location>
</feature>
<feature type="compositionally biased region" description="Polar residues" evidence="1">
    <location>
        <begin position="583"/>
        <end position="608"/>
    </location>
</feature>
<feature type="compositionally biased region" description="Basic residues" evidence="1">
    <location>
        <begin position="40"/>
        <end position="51"/>
    </location>
</feature>
<feature type="region of interest" description="Disordered" evidence="1">
    <location>
        <begin position="319"/>
        <end position="358"/>
    </location>
</feature>
<feature type="compositionally biased region" description="Basic and acidic residues" evidence="1">
    <location>
        <begin position="55"/>
        <end position="65"/>
    </location>
</feature>
<feature type="compositionally biased region" description="Polar residues" evidence="1">
    <location>
        <begin position="454"/>
        <end position="476"/>
    </location>
</feature>
<dbReference type="PANTHER" id="PTHR47212:SF4">
    <property type="entry name" value="ADHESIN-LIKE PROTEIN, PUTATIVE (DUF3741)-RELATED"/>
    <property type="match status" value="1"/>
</dbReference>
<reference evidence="4" key="1">
    <citation type="journal article" date="2019" name="Nat. Commun.">
        <title>Genome-wide association mapping of date palm fruit traits.</title>
        <authorList>
            <person name="Hazzouri K.M."/>
            <person name="Gros-Balthazard M."/>
            <person name="Flowers J.M."/>
            <person name="Copetti D."/>
            <person name="Lemansour A."/>
            <person name="Lebrun M."/>
            <person name="Masmoudi K."/>
            <person name="Ferrand S."/>
            <person name="Dhar M.I."/>
            <person name="Fresquez Z.A."/>
            <person name="Rosas U."/>
            <person name="Zhang J."/>
            <person name="Talag J."/>
            <person name="Lee S."/>
            <person name="Kudrna D."/>
            <person name="Powell R.F."/>
            <person name="Leitch I.J."/>
            <person name="Krueger R.R."/>
            <person name="Wing R.A."/>
            <person name="Amiri K.M.A."/>
            <person name="Purugganan M.D."/>
        </authorList>
    </citation>
    <scope>NUCLEOTIDE SEQUENCE [LARGE SCALE GENOMIC DNA]</scope>
    <source>
        <strain evidence="4">cv. Khalas</strain>
    </source>
</reference>
<sequence>MGKRSYKRAARSEKDNAGCMWGLISMFDFRRGHSSQKLLSNRKHGSGRRVGIRYSRSELDNSEEKQEIEDDFDEEKEGMVNLGMPSVKELMEEEMSKAHSPKKIPSDEVEQMLSDLGHNVHLEKKHKKRSKNQKVNSYLHVHDLNAPASLDCHINSMEGSLNFDLAAFFTEFYGYNDGCQERHADCKRMIDSSPSLKAVDLGKHYHHDEPDSQIEQKKSILQKALGRVAEAILNQKLVEAEQLTGNRGAQSEEFINAVEILNSNKELLLKLIQDPNSVLLKHIQDIQNAQIGKKFQLKSCQNLEESELLEEEIGSSVQCEESASNKPFHKRNRHKFFRNKDQSTGTGPPEGNASSQDLNRIVVLKPSPARIQNPSIIISPSSSPQSHHSLKCQKDGQRVVSHFSLKEIKRKLRRLIGESKREHHLISMDSVLHKISSGSKSSGDTGKQIAGESEVTSLASKTSCNTDSGSQSSAISKKTDKKIRPKECQLNVKSDVTFRGVGSFFYEEAKKHLAEMLHTGDQINNLPSEHGSKSIGRILSLPEYNLLSPRDGPASEKDLDLSPKQTRLSSSRQFKQEDAASHLSPSRQNSKSTECNASNPVDETQVLESNPELIDTQTHEENCIGEALNPKETVLVADASLEGCNHMDELSESCSTEPIAIGERLDVRGLELGSLLEKPQQLTPSVSILPSSYESISEKLDRPSPVSVLEPCFSDGTVSPASMMVEQTELPIQPQELHFEEHDISSVVLTSSNSEVNQRFHLDDKEARFEYIKTVLEISGLSMDELLKGWNLNDQFLEPSLFDEVGTSYGQLQNNPKLLFDCINEVLMEMQERFFRFNPWVSFIKPNVRPVPVDGDFIQEVSKGIDWHLCMQFPSTVDQIVRKNLDSGTWINLRFETEDIWIEIEYTLLDDLLEETAYEFWFEP</sequence>
<accession>A0A8B8JCJ5</accession>
<dbReference type="RefSeq" id="XP_026666301.2">
    <property type="nucleotide sequence ID" value="XM_026810500.2"/>
</dbReference>
<feature type="region of interest" description="Disordered" evidence="1">
    <location>
        <begin position="37"/>
        <end position="71"/>
    </location>
</feature>
<feature type="domain" description="DUF3741" evidence="2">
    <location>
        <begin position="234"/>
        <end position="277"/>
    </location>
</feature>
<feature type="region of interest" description="Disordered" evidence="1">
    <location>
        <begin position="375"/>
        <end position="395"/>
    </location>
</feature>
<reference evidence="5" key="2">
    <citation type="submission" date="2025-08" db="UniProtKB">
        <authorList>
            <consortium name="RefSeq"/>
        </authorList>
    </citation>
    <scope>IDENTIFICATION</scope>
    <source>
        <tissue evidence="5">Young leaves</tissue>
    </source>
</reference>